<sequence>MLTEERKGGERETDWRAKQYLMQRILLLRRMPPVAGLSCRAPTFFHFQTPVAVARFAFKA</sequence>
<comment type="caution">
    <text evidence="1">The sequence shown here is derived from an EMBL/GenBank/DDBJ whole genome shotgun (WGS) entry which is preliminary data.</text>
</comment>
<protein>
    <submittedName>
        <fullName evidence="1">Uncharacterized protein</fullName>
    </submittedName>
</protein>
<accession>A0AA35QQ26</accession>
<evidence type="ECO:0000313" key="1">
    <source>
        <dbReference type="EMBL" id="CAI7934813.1"/>
    </source>
</evidence>
<keyword evidence="2" id="KW-1185">Reference proteome</keyword>
<dbReference type="AlphaFoldDB" id="A0AA35QQ26"/>
<dbReference type="Proteomes" id="UP001178461">
    <property type="component" value="Unassembled WGS sequence"/>
</dbReference>
<name>A0AA35QQ26_9SAUR</name>
<reference evidence="1" key="1">
    <citation type="submission" date="2022-12" db="EMBL/GenBank/DDBJ databases">
        <authorList>
            <person name="Alioto T."/>
            <person name="Alioto T."/>
            <person name="Gomez Garrido J."/>
        </authorList>
    </citation>
    <scope>NUCLEOTIDE SEQUENCE</scope>
</reference>
<dbReference type="EMBL" id="CANTUW010000003">
    <property type="protein sequence ID" value="CAI7934813.1"/>
    <property type="molecule type" value="Genomic_DNA"/>
</dbReference>
<gene>
    <name evidence="1" type="ORF">PODLI_1B022232</name>
</gene>
<organism evidence="1 2">
    <name type="scientific">Podarcis lilfordi</name>
    <name type="common">Lilford's wall lizard</name>
    <dbReference type="NCBI Taxonomy" id="74358"/>
    <lineage>
        <taxon>Eukaryota</taxon>
        <taxon>Metazoa</taxon>
        <taxon>Chordata</taxon>
        <taxon>Craniata</taxon>
        <taxon>Vertebrata</taxon>
        <taxon>Euteleostomi</taxon>
        <taxon>Lepidosauria</taxon>
        <taxon>Squamata</taxon>
        <taxon>Bifurcata</taxon>
        <taxon>Unidentata</taxon>
        <taxon>Episquamata</taxon>
        <taxon>Laterata</taxon>
        <taxon>Lacertibaenia</taxon>
        <taxon>Lacertidae</taxon>
        <taxon>Podarcis</taxon>
    </lineage>
</organism>
<evidence type="ECO:0000313" key="2">
    <source>
        <dbReference type="Proteomes" id="UP001178461"/>
    </source>
</evidence>
<proteinExistence type="predicted"/>